<dbReference type="Pfam" id="PF16575">
    <property type="entry name" value="CLP1_P"/>
    <property type="match status" value="1"/>
</dbReference>
<evidence type="ECO:0000256" key="5">
    <source>
        <dbReference type="ARBA" id="ARBA00023242"/>
    </source>
</evidence>
<keyword evidence="4 6" id="KW-0067">ATP-binding</keyword>
<reference evidence="10" key="1">
    <citation type="submission" date="2018-01" db="EMBL/GenBank/DDBJ databases">
        <title>An insight into the sialome of Amazonian anophelines.</title>
        <authorList>
            <person name="Ribeiro J.M."/>
            <person name="Scarpassa V."/>
            <person name="Calvo E."/>
        </authorList>
    </citation>
    <scope>NUCLEOTIDE SEQUENCE</scope>
</reference>
<evidence type="ECO:0000259" key="7">
    <source>
        <dbReference type="Pfam" id="PF06807"/>
    </source>
</evidence>
<dbReference type="RefSeq" id="XP_049546207.1">
    <property type="nucleotide sequence ID" value="XM_049690250.1"/>
</dbReference>
<dbReference type="InterPro" id="IPR038238">
    <property type="entry name" value="Clp1_C_sf"/>
</dbReference>
<dbReference type="GO" id="GO:0005849">
    <property type="term" value="C:mRNA cleavage factor complex"/>
    <property type="evidence" value="ECO:0007669"/>
    <property type="project" value="InterPro"/>
</dbReference>
<keyword evidence="2 6" id="KW-0507">mRNA processing</keyword>
<comment type="similarity">
    <text evidence="6">Belongs to the Clp1 family. Clp1 subfamily.</text>
</comment>
<feature type="domain" description="Clp1 P-loop" evidence="9">
    <location>
        <begin position="119"/>
        <end position="305"/>
    </location>
</feature>
<dbReference type="EMBL" id="GGFL01004401">
    <property type="protein sequence ID" value="MBW68579.1"/>
    <property type="molecule type" value="Transcribed_RNA"/>
</dbReference>
<dbReference type="Pfam" id="PF16573">
    <property type="entry name" value="CLP1_N"/>
    <property type="match status" value="1"/>
</dbReference>
<keyword evidence="3 6" id="KW-0547">Nucleotide-binding</keyword>
<dbReference type="SUPFAM" id="SSF52540">
    <property type="entry name" value="P-loop containing nucleoside triphosphate hydrolases"/>
    <property type="match status" value="2"/>
</dbReference>
<evidence type="ECO:0000313" key="10">
    <source>
        <dbReference type="EMBL" id="MBW68579.1"/>
    </source>
</evidence>
<evidence type="ECO:0000256" key="2">
    <source>
        <dbReference type="ARBA" id="ARBA00022664"/>
    </source>
</evidence>
<protein>
    <recommendedName>
        <fullName evidence="6">Protein CLP1 homolog</fullName>
    </recommendedName>
</protein>
<dbReference type="InterPro" id="IPR038239">
    <property type="entry name" value="Clp1_N_sf"/>
</dbReference>
<dbReference type="GeneID" id="125957505"/>
<proteinExistence type="inferred from homology"/>
<evidence type="ECO:0000256" key="1">
    <source>
        <dbReference type="ARBA" id="ARBA00004123"/>
    </source>
</evidence>
<dbReference type="GO" id="GO:0031124">
    <property type="term" value="P:mRNA 3'-end processing"/>
    <property type="evidence" value="ECO:0007669"/>
    <property type="project" value="UniProtKB-UniRule"/>
</dbReference>
<dbReference type="FunFam" id="3.40.50.300:FF:000454">
    <property type="entry name" value="Protein CLP1 homolog"/>
    <property type="match status" value="1"/>
</dbReference>
<organism evidence="10">
    <name type="scientific">Anopheles darlingi</name>
    <name type="common">Mosquito</name>
    <dbReference type="NCBI Taxonomy" id="43151"/>
    <lineage>
        <taxon>Eukaryota</taxon>
        <taxon>Metazoa</taxon>
        <taxon>Ecdysozoa</taxon>
        <taxon>Arthropoda</taxon>
        <taxon>Hexapoda</taxon>
        <taxon>Insecta</taxon>
        <taxon>Pterygota</taxon>
        <taxon>Neoptera</taxon>
        <taxon>Endopterygota</taxon>
        <taxon>Diptera</taxon>
        <taxon>Nematocera</taxon>
        <taxon>Culicoidea</taxon>
        <taxon>Culicidae</taxon>
        <taxon>Anophelinae</taxon>
        <taxon>Anopheles</taxon>
    </lineage>
</organism>
<accession>A0A2M4CTH4</accession>
<evidence type="ECO:0000259" key="9">
    <source>
        <dbReference type="Pfam" id="PF16575"/>
    </source>
</evidence>
<evidence type="ECO:0000256" key="6">
    <source>
        <dbReference type="HAMAP-Rule" id="MF_03035"/>
    </source>
</evidence>
<dbReference type="VEuPathDB" id="VectorBase:ADAC004913"/>
<dbReference type="FunFam" id="2.60.120.1030:FF:000001">
    <property type="entry name" value="Protein CLP1 homolog 5"/>
    <property type="match status" value="1"/>
</dbReference>
<evidence type="ECO:0000256" key="4">
    <source>
        <dbReference type="ARBA" id="ARBA00022840"/>
    </source>
</evidence>
<sequence length="423" mass="46852">MSDDKPAPKTDYKLEPDSELRFEIETKNEKATVVLLNGQAEMFGTELVVKKPYEFLTGAKVAIFTYHGCTIELRGKPDVAYVAKETPMVMYLNANSALEHLRSKAEKEDAQGPIVMVVGPTDVGKTTLCRIFLNYAVRLGRRPIYVDLDVGQGGIAIPGTIGALLVERPAPVAEGFSQQAPLVYHYGHNTPSANSTFYDVLISKLAETTLERLQANKKAKSSGMIINTCGWVKGSGYSHILHTVSAFEVTAIFVLDQERLYNELLRDVKRSVQVVFLPKSGGVVERTKSQRNESRDLRIREYFYGSKMPLFPHSFDVKFSDIKIFKVGSPPLPDSCLPLGMKAEDNYTKLVAVVPGPQLLHHILAVSFAESTDENVIQTNVAGFICVTNVNMEKQVLTILSPQPRPLPQTILLVSDLQFMDSN</sequence>
<dbReference type="OrthoDB" id="258143at2759"/>
<dbReference type="Gene3D" id="2.40.30.330">
    <property type="entry name" value="Pre-mRNA cleavage complex subunit Clp1, C-terminal domain"/>
    <property type="match status" value="1"/>
</dbReference>
<dbReference type="Pfam" id="PF06807">
    <property type="entry name" value="Clp1"/>
    <property type="match status" value="1"/>
</dbReference>
<evidence type="ECO:0000256" key="3">
    <source>
        <dbReference type="ARBA" id="ARBA00022741"/>
    </source>
</evidence>
<dbReference type="FunFam" id="2.40.30.330:FF:000001">
    <property type="entry name" value="Protein CLP1 homolog"/>
    <property type="match status" value="1"/>
</dbReference>
<dbReference type="InterPro" id="IPR027417">
    <property type="entry name" value="P-loop_NTPase"/>
</dbReference>
<dbReference type="HAMAP" id="MF_03035">
    <property type="entry name" value="Clp1"/>
    <property type="match status" value="1"/>
</dbReference>
<dbReference type="GO" id="GO:0005524">
    <property type="term" value="F:ATP binding"/>
    <property type="evidence" value="ECO:0007669"/>
    <property type="project" value="UniProtKB-UniRule"/>
</dbReference>
<keyword evidence="5 6" id="KW-0539">Nucleus</keyword>
<dbReference type="AlphaFoldDB" id="A0A2M4CTH4"/>
<feature type="domain" description="Clp1 N-terminal" evidence="8">
    <location>
        <begin position="13"/>
        <end position="105"/>
    </location>
</feature>
<dbReference type="GO" id="GO:0006388">
    <property type="term" value="P:tRNA splicing, via endonucleolytic cleavage and ligation"/>
    <property type="evidence" value="ECO:0007669"/>
    <property type="project" value="TreeGrafter"/>
</dbReference>
<feature type="domain" description="Clp1 C-terminal" evidence="7">
    <location>
        <begin position="310"/>
        <end position="421"/>
    </location>
</feature>
<dbReference type="Gene3D" id="2.60.120.1030">
    <property type="entry name" value="Clp1, DNA binding domain"/>
    <property type="match status" value="1"/>
</dbReference>
<name>A0A2M4CTH4_ANODA</name>
<feature type="binding site" evidence="6">
    <location>
        <position position="19"/>
    </location>
    <ligand>
        <name>ATP</name>
        <dbReference type="ChEBI" id="CHEBI:30616"/>
    </ligand>
</feature>
<dbReference type="InterPro" id="IPR010655">
    <property type="entry name" value="Clp1_C"/>
</dbReference>
<feature type="binding site" evidence="6">
    <location>
        <begin position="122"/>
        <end position="127"/>
    </location>
    <ligand>
        <name>ATP</name>
        <dbReference type="ChEBI" id="CHEBI:30616"/>
    </ligand>
</feature>
<dbReference type="Gene3D" id="3.40.50.300">
    <property type="entry name" value="P-loop containing nucleotide triphosphate hydrolases"/>
    <property type="match status" value="1"/>
</dbReference>
<feature type="binding site" evidence="6">
    <location>
        <position position="60"/>
    </location>
    <ligand>
        <name>ATP</name>
        <dbReference type="ChEBI" id="CHEBI:30616"/>
    </ligand>
</feature>
<dbReference type="CTD" id="36494"/>
<comment type="function">
    <text evidence="6">Required for endonucleolytic cleavage during polyadenylation-dependent pre-mRNA 3'-end formation.</text>
</comment>
<dbReference type="CDD" id="cd01983">
    <property type="entry name" value="SIMIBI"/>
    <property type="match status" value="1"/>
</dbReference>
<dbReference type="InterPro" id="IPR045116">
    <property type="entry name" value="Clp1/Grc3"/>
</dbReference>
<comment type="subcellular location">
    <subcellularLocation>
        <location evidence="1 6">Nucleus</location>
    </subcellularLocation>
</comment>
<dbReference type="GO" id="GO:0007420">
    <property type="term" value="P:brain development"/>
    <property type="evidence" value="ECO:0007669"/>
    <property type="project" value="UniProtKB-ARBA"/>
</dbReference>
<dbReference type="InterPro" id="IPR028606">
    <property type="entry name" value="Clp1"/>
</dbReference>
<dbReference type="InterPro" id="IPR032319">
    <property type="entry name" value="CLP1_P"/>
</dbReference>
<evidence type="ECO:0000259" key="8">
    <source>
        <dbReference type="Pfam" id="PF16573"/>
    </source>
</evidence>
<dbReference type="VEuPathDB" id="VectorBase:ADAR2_009292"/>
<dbReference type="PANTHER" id="PTHR12755">
    <property type="entry name" value="CLEAVAGE/POLYADENYLATION FACTOR IA SUBUNIT CLP1P"/>
    <property type="match status" value="1"/>
</dbReference>
<dbReference type="InterPro" id="IPR032324">
    <property type="entry name" value="Clp1_N"/>
</dbReference>
<dbReference type="PANTHER" id="PTHR12755:SF6">
    <property type="entry name" value="POLYRIBONUCLEOTIDE 5'-HYDROXYL-KINASE CLP1"/>
    <property type="match status" value="1"/>
</dbReference>
<dbReference type="GO" id="GO:0051731">
    <property type="term" value="F:polynucleotide 5'-hydroxyl-kinase activity"/>
    <property type="evidence" value="ECO:0007669"/>
    <property type="project" value="InterPro"/>
</dbReference>